<evidence type="ECO:0000313" key="1">
    <source>
        <dbReference type="EMBL" id="KAK8922000.1"/>
    </source>
</evidence>
<comment type="caution">
    <text evidence="1">The sequence shown here is derived from an EMBL/GenBank/DDBJ whole genome shotgun (WGS) entry which is preliminary data.</text>
</comment>
<accession>A0ABR2LDA3</accession>
<proteinExistence type="predicted"/>
<name>A0ABR2LDA3_9ASPA</name>
<organism evidence="1 2">
    <name type="scientific">Platanthera guangdongensis</name>
    <dbReference type="NCBI Taxonomy" id="2320717"/>
    <lineage>
        <taxon>Eukaryota</taxon>
        <taxon>Viridiplantae</taxon>
        <taxon>Streptophyta</taxon>
        <taxon>Embryophyta</taxon>
        <taxon>Tracheophyta</taxon>
        <taxon>Spermatophyta</taxon>
        <taxon>Magnoliopsida</taxon>
        <taxon>Liliopsida</taxon>
        <taxon>Asparagales</taxon>
        <taxon>Orchidaceae</taxon>
        <taxon>Orchidoideae</taxon>
        <taxon>Orchideae</taxon>
        <taxon>Orchidinae</taxon>
        <taxon>Platanthera</taxon>
    </lineage>
</organism>
<gene>
    <name evidence="1" type="ORF">KSP40_PGU022176</name>
</gene>
<reference evidence="1 2" key="1">
    <citation type="journal article" date="2022" name="Nat. Plants">
        <title>Genomes of leafy and leafless Platanthera orchids illuminate the evolution of mycoheterotrophy.</title>
        <authorList>
            <person name="Li M.H."/>
            <person name="Liu K.W."/>
            <person name="Li Z."/>
            <person name="Lu H.C."/>
            <person name="Ye Q.L."/>
            <person name="Zhang D."/>
            <person name="Wang J.Y."/>
            <person name="Li Y.F."/>
            <person name="Zhong Z.M."/>
            <person name="Liu X."/>
            <person name="Yu X."/>
            <person name="Liu D.K."/>
            <person name="Tu X.D."/>
            <person name="Liu B."/>
            <person name="Hao Y."/>
            <person name="Liao X.Y."/>
            <person name="Jiang Y.T."/>
            <person name="Sun W.H."/>
            <person name="Chen J."/>
            <person name="Chen Y.Q."/>
            <person name="Ai Y."/>
            <person name="Zhai J.W."/>
            <person name="Wu S.S."/>
            <person name="Zhou Z."/>
            <person name="Hsiao Y.Y."/>
            <person name="Wu W.L."/>
            <person name="Chen Y.Y."/>
            <person name="Lin Y.F."/>
            <person name="Hsu J.L."/>
            <person name="Li C.Y."/>
            <person name="Wang Z.W."/>
            <person name="Zhao X."/>
            <person name="Zhong W.Y."/>
            <person name="Ma X.K."/>
            <person name="Ma L."/>
            <person name="Huang J."/>
            <person name="Chen G.Z."/>
            <person name="Huang M.Z."/>
            <person name="Huang L."/>
            <person name="Peng D.H."/>
            <person name="Luo Y.B."/>
            <person name="Zou S.Q."/>
            <person name="Chen S.P."/>
            <person name="Lan S."/>
            <person name="Tsai W.C."/>
            <person name="Van de Peer Y."/>
            <person name="Liu Z.J."/>
        </authorList>
    </citation>
    <scope>NUCLEOTIDE SEQUENCE [LARGE SCALE GENOMIC DNA]</scope>
    <source>
        <strain evidence="1">Lor288</strain>
    </source>
</reference>
<sequence length="52" mass="6218">MSIMNSFINDIFKKLAFFSCGRHDHCCHAKHTFYDILKLNKFIFSVEKIKHL</sequence>
<dbReference type="EMBL" id="JBBWWR010000212">
    <property type="protein sequence ID" value="KAK8922000.1"/>
    <property type="molecule type" value="Genomic_DNA"/>
</dbReference>
<dbReference type="Proteomes" id="UP001412067">
    <property type="component" value="Unassembled WGS sequence"/>
</dbReference>
<evidence type="ECO:0000313" key="2">
    <source>
        <dbReference type="Proteomes" id="UP001412067"/>
    </source>
</evidence>
<protein>
    <submittedName>
        <fullName evidence="1">Uncharacterized protein</fullName>
    </submittedName>
</protein>
<keyword evidence="2" id="KW-1185">Reference proteome</keyword>